<name>A0ABV6QC14_9FLAO</name>
<organism evidence="2 3">
    <name type="scientific">Winogradskyella pulchriflava</name>
    <dbReference type="NCBI Taxonomy" id="1110688"/>
    <lineage>
        <taxon>Bacteria</taxon>
        <taxon>Pseudomonadati</taxon>
        <taxon>Bacteroidota</taxon>
        <taxon>Flavobacteriia</taxon>
        <taxon>Flavobacteriales</taxon>
        <taxon>Flavobacteriaceae</taxon>
        <taxon>Winogradskyella</taxon>
    </lineage>
</organism>
<comment type="caution">
    <text evidence="2">The sequence shown here is derived from an EMBL/GenBank/DDBJ whole genome shotgun (WGS) entry which is preliminary data.</text>
</comment>
<evidence type="ECO:0000313" key="3">
    <source>
        <dbReference type="Proteomes" id="UP001589832"/>
    </source>
</evidence>
<dbReference type="Pfam" id="PF06983">
    <property type="entry name" value="3-dmu-9_3-mt"/>
    <property type="match status" value="1"/>
</dbReference>
<dbReference type="Proteomes" id="UP001589832">
    <property type="component" value="Unassembled WGS sequence"/>
</dbReference>
<evidence type="ECO:0000259" key="1">
    <source>
        <dbReference type="Pfam" id="PF06983"/>
    </source>
</evidence>
<dbReference type="SUPFAM" id="SSF54593">
    <property type="entry name" value="Glyoxalase/Bleomycin resistance protein/Dihydroxybiphenyl dioxygenase"/>
    <property type="match status" value="1"/>
</dbReference>
<dbReference type="Gene3D" id="3.30.720.110">
    <property type="match status" value="1"/>
</dbReference>
<reference evidence="2 3" key="1">
    <citation type="submission" date="2024-09" db="EMBL/GenBank/DDBJ databases">
        <authorList>
            <person name="Sun Q."/>
            <person name="Mori K."/>
        </authorList>
    </citation>
    <scope>NUCLEOTIDE SEQUENCE [LARGE SCALE GENOMIC DNA]</scope>
    <source>
        <strain evidence="2 3">NCAIM B.02481</strain>
    </source>
</reference>
<dbReference type="InterPro" id="IPR028973">
    <property type="entry name" value="PhnB-like"/>
</dbReference>
<dbReference type="RefSeq" id="WP_386064186.1">
    <property type="nucleotide sequence ID" value="NZ_JBHLTQ010000005.1"/>
</dbReference>
<keyword evidence="3" id="KW-1185">Reference proteome</keyword>
<dbReference type="Gene3D" id="3.30.720.100">
    <property type="match status" value="1"/>
</dbReference>
<accession>A0ABV6QC14</accession>
<dbReference type="CDD" id="cd06588">
    <property type="entry name" value="PhnB_like"/>
    <property type="match status" value="1"/>
</dbReference>
<feature type="domain" description="PhnB-like" evidence="1">
    <location>
        <begin position="53"/>
        <end position="179"/>
    </location>
</feature>
<dbReference type="InterPro" id="IPR029068">
    <property type="entry name" value="Glyas_Bleomycin-R_OHBP_Dase"/>
</dbReference>
<dbReference type="PROSITE" id="PS51257">
    <property type="entry name" value="PROKAR_LIPOPROTEIN"/>
    <property type="match status" value="1"/>
</dbReference>
<sequence>MKKAIYILILILTTSSCSDFKSDKNTAVQIERLQTENDSLKKILIKDKPKMKQQITTFLTFQKSNAEQAMNFYVELFDNSKIINVQRWGKEGPVEEGKIMHATFNLNGNLFMCSDSPPIHDWDFTPAVSNYIECENEIELENLFEKLSENGKIMMPLNNYGFSQKFGFVEDQFGVSWQLNLQ</sequence>
<protein>
    <submittedName>
        <fullName evidence="2">VOC family protein</fullName>
    </submittedName>
</protein>
<dbReference type="PANTHER" id="PTHR33990">
    <property type="entry name" value="PROTEIN YJDN-RELATED"/>
    <property type="match status" value="1"/>
</dbReference>
<dbReference type="PANTHER" id="PTHR33990:SF4">
    <property type="entry name" value="PHNB-LIKE DOMAIN-CONTAINING PROTEIN"/>
    <property type="match status" value="1"/>
</dbReference>
<evidence type="ECO:0000313" key="2">
    <source>
        <dbReference type="EMBL" id="MFC0605220.1"/>
    </source>
</evidence>
<dbReference type="EMBL" id="JBHLTQ010000005">
    <property type="protein sequence ID" value="MFC0605220.1"/>
    <property type="molecule type" value="Genomic_DNA"/>
</dbReference>
<gene>
    <name evidence="2" type="ORF">ACFFGA_11685</name>
</gene>
<proteinExistence type="predicted"/>